<evidence type="ECO:0000256" key="3">
    <source>
        <dbReference type="ARBA" id="ARBA00022679"/>
    </source>
</evidence>
<keyword evidence="5 9" id="KW-0735">Signal-anchor</keyword>
<dbReference type="InterPro" id="IPR004474">
    <property type="entry name" value="LytR_CpsA_psr"/>
</dbReference>
<evidence type="ECO:0000256" key="6">
    <source>
        <dbReference type="ARBA" id="ARBA00022989"/>
    </source>
</evidence>
<dbReference type="PANTHER" id="PTHR33392:SF6">
    <property type="entry name" value="POLYISOPRENYL-TEICHOIC ACID--PEPTIDOGLYCAN TEICHOIC ACID TRANSFERASE TAGU"/>
    <property type="match status" value="1"/>
</dbReference>
<keyword evidence="4 9" id="KW-0812">Transmembrane</keyword>
<sequence>MRADKYKKRKKKRTWLKAVGIILLLLLIGGGVFAYNIYHSMRAAVDTMHKPVKSKNSRAGELNFGKEQPFSVLLLGVDQRKGDVGRSDTMIVMTVNPNKESVEMLSIPRDTRVEIVGRGTQDKINAAYAYGGVKMSMDTVQNFLDIPIDYYIKVNMEGFSEIVDALGGVTVNNNLDFSYGGYHFPKGQIDLNGKKAINYVRMRKQDPRGDFGREERQRAVIQGIIDKGASFSSLTHFSDVFQALGKNIETNLSFDDMVSIQKNYRNARKNIEKFQLQGQGQMINKIYYFVVPESERQKAHDRLKTHLEL</sequence>
<keyword evidence="12" id="KW-1185">Reference proteome</keyword>
<dbReference type="EMBL" id="LJJC01000004">
    <property type="protein sequence ID" value="KQL52595.1"/>
    <property type="molecule type" value="Genomic_DNA"/>
</dbReference>
<evidence type="ECO:0000259" key="10">
    <source>
        <dbReference type="Pfam" id="PF03816"/>
    </source>
</evidence>
<gene>
    <name evidence="9" type="primary">tagU</name>
    <name evidence="11" type="ORF">AN964_02970</name>
</gene>
<reference evidence="11 12" key="1">
    <citation type="submission" date="2015-09" db="EMBL/GenBank/DDBJ databases">
        <title>Genome sequencing project for genomic taxonomy and phylogenomics of Bacillus-like bacteria.</title>
        <authorList>
            <person name="Liu B."/>
            <person name="Wang J."/>
            <person name="Zhu Y."/>
            <person name="Liu G."/>
            <person name="Chen Q."/>
            <person name="Chen Z."/>
            <person name="Lan J."/>
            <person name="Che J."/>
            <person name="Ge C."/>
            <person name="Shi H."/>
            <person name="Pan Z."/>
            <person name="Liu X."/>
        </authorList>
    </citation>
    <scope>NUCLEOTIDE SEQUENCE [LARGE SCALE GENOMIC DNA]</scope>
    <source>
        <strain evidence="11 12">LMG 18435</strain>
    </source>
</reference>
<dbReference type="Gene3D" id="3.40.630.190">
    <property type="entry name" value="LCP protein"/>
    <property type="match status" value="1"/>
</dbReference>
<evidence type="ECO:0000256" key="5">
    <source>
        <dbReference type="ARBA" id="ARBA00022968"/>
    </source>
</evidence>
<organism evidence="11 12">
    <name type="scientific">Heyndrickxia shackletonii</name>
    <dbReference type="NCBI Taxonomy" id="157838"/>
    <lineage>
        <taxon>Bacteria</taxon>
        <taxon>Bacillati</taxon>
        <taxon>Bacillota</taxon>
        <taxon>Bacilli</taxon>
        <taxon>Bacillales</taxon>
        <taxon>Bacillaceae</taxon>
        <taxon>Heyndrickxia</taxon>
    </lineage>
</organism>
<keyword evidence="8 9" id="KW-0961">Cell wall biogenesis/degradation</keyword>
<dbReference type="RefSeq" id="WP_055738290.1">
    <property type="nucleotide sequence ID" value="NZ_JAAIWL010000016.1"/>
</dbReference>
<comment type="similarity">
    <text evidence="1 9">Belongs to the LytR/CpsA/Psr (LCP) family.</text>
</comment>
<dbReference type="GO" id="GO:0016780">
    <property type="term" value="F:phosphotransferase activity, for other substituted phosphate groups"/>
    <property type="evidence" value="ECO:0007669"/>
    <property type="project" value="UniProtKB-UniRule"/>
</dbReference>
<dbReference type="HAMAP" id="MF_01140">
    <property type="entry name" value="TagU_transferase"/>
    <property type="match status" value="1"/>
</dbReference>
<keyword evidence="2 9" id="KW-1003">Cell membrane</keyword>
<proteinExistence type="inferred from homology"/>
<dbReference type="PANTHER" id="PTHR33392">
    <property type="entry name" value="POLYISOPRENYL-TEICHOIC ACID--PEPTIDOGLYCAN TEICHOIC ACID TRANSFERASE TAGU"/>
    <property type="match status" value="1"/>
</dbReference>
<evidence type="ECO:0000256" key="7">
    <source>
        <dbReference type="ARBA" id="ARBA00023136"/>
    </source>
</evidence>
<evidence type="ECO:0000256" key="4">
    <source>
        <dbReference type="ARBA" id="ARBA00022692"/>
    </source>
</evidence>
<comment type="function">
    <text evidence="9">May catalyze the final step in cell wall teichoic acid biosynthesis, the transfer of the anionic cell wall polymers (APs) from their lipid-linked precursor to the cell wall peptidoglycan (PG).</text>
</comment>
<dbReference type="NCBIfam" id="TIGR00350">
    <property type="entry name" value="lytR_cpsA_psr"/>
    <property type="match status" value="1"/>
</dbReference>
<keyword evidence="6 9" id="KW-1133">Transmembrane helix</keyword>
<dbReference type="Pfam" id="PF03816">
    <property type="entry name" value="LytR_cpsA_psr"/>
    <property type="match status" value="1"/>
</dbReference>
<evidence type="ECO:0000256" key="9">
    <source>
        <dbReference type="HAMAP-Rule" id="MF_01140"/>
    </source>
</evidence>
<comment type="subcellular location">
    <subcellularLocation>
        <location evidence="9">Cell membrane</location>
        <topology evidence="9">Single-pass type II membrane protein</topology>
    </subcellularLocation>
</comment>
<evidence type="ECO:0000256" key="1">
    <source>
        <dbReference type="ARBA" id="ARBA00006068"/>
    </source>
</evidence>
<accession>A0A0Q3WVF9</accession>
<dbReference type="InterPro" id="IPR050922">
    <property type="entry name" value="LytR/CpsA/Psr_CW_biosynth"/>
</dbReference>
<comment type="pathway">
    <text evidence="9">Cell wall biogenesis.</text>
</comment>
<evidence type="ECO:0000256" key="2">
    <source>
        <dbReference type="ARBA" id="ARBA00022475"/>
    </source>
</evidence>
<dbReference type="OrthoDB" id="27330at2"/>
<dbReference type="InterPro" id="IPR023734">
    <property type="entry name" value="TagU"/>
</dbReference>
<keyword evidence="3 9" id="KW-0808">Transferase</keyword>
<protein>
    <recommendedName>
        <fullName evidence="9">Polyisoprenyl-teichoic acid--peptidoglycan teichoic acid transferase TagU</fullName>
        <ecNumber evidence="9">2.7.8.-</ecNumber>
    </recommendedName>
</protein>
<feature type="domain" description="Cell envelope-related transcriptional attenuator" evidence="10">
    <location>
        <begin position="86"/>
        <end position="228"/>
    </location>
</feature>
<dbReference type="GO" id="GO:0005886">
    <property type="term" value="C:plasma membrane"/>
    <property type="evidence" value="ECO:0007669"/>
    <property type="project" value="UniProtKB-SubCell"/>
</dbReference>
<dbReference type="AlphaFoldDB" id="A0A0Q3WVF9"/>
<evidence type="ECO:0000313" key="11">
    <source>
        <dbReference type="EMBL" id="KQL52595.1"/>
    </source>
</evidence>
<evidence type="ECO:0000256" key="8">
    <source>
        <dbReference type="ARBA" id="ARBA00023316"/>
    </source>
</evidence>
<dbReference type="NCBIfam" id="NF006897">
    <property type="entry name" value="PRK09379.1"/>
    <property type="match status" value="1"/>
</dbReference>
<keyword evidence="7 9" id="KW-0472">Membrane</keyword>
<dbReference type="PATRIC" id="fig|157838.3.peg.656"/>
<comment type="caution">
    <text evidence="11">The sequence shown here is derived from an EMBL/GenBank/DDBJ whole genome shotgun (WGS) entry which is preliminary data.</text>
</comment>
<dbReference type="EC" id="2.7.8.-" evidence="9"/>
<dbReference type="STRING" id="157838.AN964_02970"/>
<name>A0A0Q3WVF9_9BACI</name>
<dbReference type="GO" id="GO:0070726">
    <property type="term" value="P:cell wall assembly"/>
    <property type="evidence" value="ECO:0007669"/>
    <property type="project" value="UniProtKB-UniRule"/>
</dbReference>
<dbReference type="Proteomes" id="UP000051888">
    <property type="component" value="Unassembled WGS sequence"/>
</dbReference>
<feature type="topological domain" description="Cytoplasmic" evidence="9">
    <location>
        <begin position="1"/>
        <end position="14"/>
    </location>
</feature>
<feature type="topological domain" description="Extracellular" evidence="9">
    <location>
        <begin position="36"/>
        <end position="309"/>
    </location>
</feature>
<evidence type="ECO:0000313" key="12">
    <source>
        <dbReference type="Proteomes" id="UP000051888"/>
    </source>
</evidence>